<dbReference type="GO" id="GO:0005886">
    <property type="term" value="C:plasma membrane"/>
    <property type="evidence" value="ECO:0007669"/>
    <property type="project" value="TreeGrafter"/>
</dbReference>
<reference evidence="12" key="1">
    <citation type="submission" date="2009-06" db="EMBL/GenBank/DDBJ databases">
        <title>Lepeophtheirus salmonis ESTs and full-length cDNAs.</title>
        <authorList>
            <person name="Yasuike M."/>
            <person name="von Schalburg K."/>
            <person name="Cooper G."/>
            <person name="Leong J."/>
            <person name="Jones S.R.M."/>
            <person name="Koop B.F."/>
        </authorList>
    </citation>
    <scope>NUCLEOTIDE SEQUENCE</scope>
    <source>
        <strain evidence="12">Pacific form</strain>
        <tissue evidence="12">Whole</tissue>
    </source>
</reference>
<proteinExistence type="evidence at transcript level"/>
<feature type="transmembrane region" description="Helical" evidence="11">
    <location>
        <begin position="106"/>
        <end position="125"/>
    </location>
</feature>
<dbReference type="GO" id="GO:0035725">
    <property type="term" value="P:sodium ion transmembrane transport"/>
    <property type="evidence" value="ECO:0007669"/>
    <property type="project" value="TreeGrafter"/>
</dbReference>
<evidence type="ECO:0000256" key="5">
    <source>
        <dbReference type="ARBA" id="ARBA00022847"/>
    </source>
</evidence>
<evidence type="ECO:0000256" key="10">
    <source>
        <dbReference type="SAM" id="MobiDB-lite"/>
    </source>
</evidence>
<keyword evidence="3 9" id="KW-0813">Transport</keyword>
<evidence type="ECO:0000256" key="11">
    <source>
        <dbReference type="SAM" id="Phobius"/>
    </source>
</evidence>
<keyword evidence="4 9" id="KW-0812">Transmembrane</keyword>
<dbReference type="GO" id="GO:0046872">
    <property type="term" value="F:metal ion binding"/>
    <property type="evidence" value="ECO:0007669"/>
    <property type="project" value="UniProtKB-KW"/>
</dbReference>
<dbReference type="InterPro" id="IPR037272">
    <property type="entry name" value="SNS_sf"/>
</dbReference>
<feature type="compositionally biased region" description="Acidic residues" evidence="10">
    <location>
        <begin position="19"/>
        <end position="30"/>
    </location>
</feature>
<dbReference type="AlphaFoldDB" id="C1BUE2"/>
<dbReference type="SUPFAM" id="SSF161070">
    <property type="entry name" value="SNF-like"/>
    <property type="match status" value="1"/>
</dbReference>
<dbReference type="OrthoDB" id="6350323at2759"/>
<dbReference type="PANTHER" id="PTHR11616">
    <property type="entry name" value="SODIUM/CHLORIDE DEPENDENT TRANSPORTER"/>
    <property type="match status" value="1"/>
</dbReference>
<feature type="region of interest" description="Disordered" evidence="10">
    <location>
        <begin position="1"/>
        <end position="30"/>
    </location>
</feature>
<evidence type="ECO:0000256" key="7">
    <source>
        <dbReference type="ARBA" id="ARBA00023136"/>
    </source>
</evidence>
<accession>C1BUE2</accession>
<dbReference type="PROSITE" id="PS50267">
    <property type="entry name" value="NA_NEUROTRAN_SYMP_3"/>
    <property type="match status" value="1"/>
</dbReference>
<dbReference type="GO" id="GO:0015293">
    <property type="term" value="F:symporter activity"/>
    <property type="evidence" value="ECO:0007669"/>
    <property type="project" value="UniProtKB-KW"/>
</dbReference>
<keyword evidence="6 11" id="KW-1133">Transmembrane helix</keyword>
<keyword evidence="8" id="KW-0479">Metal-binding</keyword>
<feature type="binding site" evidence="8">
    <location>
        <position position="92"/>
    </location>
    <ligand>
        <name>Na(+)</name>
        <dbReference type="ChEBI" id="CHEBI:29101"/>
        <label>1</label>
    </ligand>
</feature>
<evidence type="ECO:0000256" key="2">
    <source>
        <dbReference type="ARBA" id="ARBA00006459"/>
    </source>
</evidence>
<dbReference type="PRINTS" id="PR00176">
    <property type="entry name" value="NANEUSMPORT"/>
</dbReference>
<keyword evidence="8" id="KW-0915">Sodium</keyword>
<dbReference type="EMBL" id="BT078221">
    <property type="protein sequence ID" value="ACO12645.1"/>
    <property type="molecule type" value="mRNA"/>
</dbReference>
<dbReference type="GO" id="GO:0006865">
    <property type="term" value="P:amino acid transport"/>
    <property type="evidence" value="ECO:0007669"/>
    <property type="project" value="TreeGrafter"/>
</dbReference>
<gene>
    <name evidence="12" type="primary">S6A12</name>
</gene>
<dbReference type="PANTHER" id="PTHR11616:SF254">
    <property type="entry name" value="TRANSPORTER"/>
    <property type="match status" value="1"/>
</dbReference>
<keyword evidence="7 11" id="KW-0472">Membrane</keyword>
<evidence type="ECO:0000256" key="9">
    <source>
        <dbReference type="RuleBase" id="RU003732"/>
    </source>
</evidence>
<comment type="subcellular location">
    <subcellularLocation>
        <location evidence="1">Membrane</location>
        <topology evidence="1">Multi-pass membrane protein</topology>
    </subcellularLocation>
</comment>
<evidence type="ECO:0000256" key="4">
    <source>
        <dbReference type="ARBA" id="ARBA00022692"/>
    </source>
</evidence>
<keyword evidence="5 9" id="KW-0769">Symport</keyword>
<evidence type="ECO:0000256" key="1">
    <source>
        <dbReference type="ARBA" id="ARBA00004141"/>
    </source>
</evidence>
<dbReference type="PROSITE" id="PS00610">
    <property type="entry name" value="NA_NEUROTRAN_SYMP_1"/>
    <property type="match status" value="1"/>
</dbReference>
<evidence type="ECO:0000313" key="12">
    <source>
        <dbReference type="EMBL" id="ACO12645.1"/>
    </source>
</evidence>
<sequence>MSKMDKNTFYFSVPKKTTEEEEEEEEDVDELPDTFIEFKAGNVPIPEIHVPPTDPNEDATHHMENFGEARGEWGSKWDFLFSCISVSVGLGNVWRFPYLCYKNGGGAFLLVYFIAMIFCGIPVFFQEVAIGQYLGSGGMTLVAQLCPILKGKNKVV</sequence>
<evidence type="ECO:0000256" key="6">
    <source>
        <dbReference type="ARBA" id="ARBA00022989"/>
    </source>
</evidence>
<dbReference type="Pfam" id="PF00209">
    <property type="entry name" value="SNF"/>
    <property type="match status" value="1"/>
</dbReference>
<protein>
    <recommendedName>
        <fullName evidence="9">Transporter</fullName>
    </recommendedName>
</protein>
<evidence type="ECO:0000256" key="3">
    <source>
        <dbReference type="ARBA" id="ARBA00022448"/>
    </source>
</evidence>
<dbReference type="InterPro" id="IPR000175">
    <property type="entry name" value="Na/ntran_symport"/>
</dbReference>
<evidence type="ECO:0000256" key="8">
    <source>
        <dbReference type="PIRSR" id="PIRSR600175-1"/>
    </source>
</evidence>
<feature type="binding site" evidence="8">
    <location>
        <position position="88"/>
    </location>
    <ligand>
        <name>Na(+)</name>
        <dbReference type="ChEBI" id="CHEBI:29101"/>
        <label>1</label>
    </ligand>
</feature>
<comment type="similarity">
    <text evidence="2 9">Belongs to the sodium:neurotransmitter symporter (SNF) (TC 2.A.22) family.</text>
</comment>
<name>C1BUE2_LEPSM</name>
<organism evidence="12">
    <name type="scientific">Lepeophtheirus salmonis</name>
    <name type="common">Salmon louse</name>
    <name type="synonym">Caligus salmonis</name>
    <dbReference type="NCBI Taxonomy" id="72036"/>
    <lineage>
        <taxon>Eukaryota</taxon>
        <taxon>Metazoa</taxon>
        <taxon>Ecdysozoa</taxon>
        <taxon>Arthropoda</taxon>
        <taxon>Crustacea</taxon>
        <taxon>Multicrustacea</taxon>
        <taxon>Hexanauplia</taxon>
        <taxon>Copepoda</taxon>
        <taxon>Siphonostomatoida</taxon>
        <taxon>Caligidae</taxon>
        <taxon>Lepeophtheirus</taxon>
    </lineage>
</organism>